<evidence type="ECO:0000313" key="22">
    <source>
        <dbReference type="Proteomes" id="UP000008141"/>
    </source>
</evidence>
<evidence type="ECO:0000259" key="19">
    <source>
        <dbReference type="PROSITE" id="PS50880"/>
    </source>
</evidence>
<dbReference type="AlphaFoldDB" id="E1ZDW6"/>
<keyword evidence="6" id="KW-0862">Zinc</keyword>
<evidence type="ECO:0000256" key="5">
    <source>
        <dbReference type="ARBA" id="ARBA00022771"/>
    </source>
</evidence>
<dbReference type="PROSITE" id="PS00396">
    <property type="entry name" value="TOPO_IA_1"/>
    <property type="match status" value="1"/>
</dbReference>
<dbReference type="CDD" id="cd03363">
    <property type="entry name" value="TOPRIM_TopoIA_TopoI"/>
    <property type="match status" value="1"/>
</dbReference>
<evidence type="ECO:0000259" key="18">
    <source>
        <dbReference type="PROSITE" id="PS50118"/>
    </source>
</evidence>
<keyword evidence="8" id="KW-0799">Topoisomerase</keyword>
<evidence type="ECO:0000256" key="9">
    <source>
        <dbReference type="ARBA" id="ARBA00023125"/>
    </source>
</evidence>
<name>E1ZDW6_CHLVA</name>
<dbReference type="EC" id="5.6.2.1" evidence="3"/>
<dbReference type="STRING" id="554065.E1ZDW6"/>
<dbReference type="SMART" id="SM00493">
    <property type="entry name" value="TOPRIM"/>
    <property type="match status" value="1"/>
</dbReference>
<dbReference type="InterPro" id="IPR013498">
    <property type="entry name" value="Topo_IA_Znf"/>
</dbReference>
<dbReference type="Pfam" id="PF01751">
    <property type="entry name" value="Toprim"/>
    <property type="match status" value="1"/>
</dbReference>
<comment type="similarity">
    <text evidence="2">Belongs to the type IA topoisomerase family.</text>
</comment>
<keyword evidence="15" id="KW-0539">Nucleus</keyword>
<dbReference type="GO" id="GO:0005694">
    <property type="term" value="C:chromosome"/>
    <property type="evidence" value="ECO:0007669"/>
    <property type="project" value="InterPro"/>
</dbReference>
<dbReference type="InterPro" id="IPR013497">
    <property type="entry name" value="Topo_IA_cen"/>
</dbReference>
<dbReference type="InParanoid" id="E1ZDW6"/>
<dbReference type="Gene3D" id="1.10.30.10">
    <property type="entry name" value="High mobility group box domain"/>
    <property type="match status" value="2"/>
</dbReference>
<dbReference type="Pfam" id="PF13368">
    <property type="entry name" value="Toprim_C_rpt"/>
    <property type="match status" value="2"/>
</dbReference>
<dbReference type="PROSITE" id="PS50880">
    <property type="entry name" value="TOPRIM"/>
    <property type="match status" value="1"/>
</dbReference>
<feature type="domain" description="HMG box" evidence="18">
    <location>
        <begin position="1022"/>
        <end position="1084"/>
    </location>
</feature>
<dbReference type="GeneID" id="17355472"/>
<dbReference type="CDD" id="cd00186">
    <property type="entry name" value="TOP1Ac"/>
    <property type="match status" value="1"/>
</dbReference>
<dbReference type="Gene3D" id="3.30.65.10">
    <property type="entry name" value="Bacterial Topoisomerase I, domain 1"/>
    <property type="match status" value="1"/>
</dbReference>
<dbReference type="CDD" id="cd00084">
    <property type="entry name" value="HMG-box_SF"/>
    <property type="match status" value="2"/>
</dbReference>
<evidence type="ECO:0000256" key="4">
    <source>
        <dbReference type="ARBA" id="ARBA00022723"/>
    </source>
</evidence>
<dbReference type="InterPro" id="IPR023405">
    <property type="entry name" value="Topo_IA_core_domain"/>
</dbReference>
<dbReference type="InterPro" id="IPR025589">
    <property type="entry name" value="Toprim_C_rpt"/>
</dbReference>
<evidence type="ECO:0000256" key="13">
    <source>
        <dbReference type="ARBA" id="ARBA00032235"/>
    </source>
</evidence>
<keyword evidence="16" id="KW-0175">Coiled coil</keyword>
<dbReference type="Proteomes" id="UP000008141">
    <property type="component" value="Unassembled WGS sequence"/>
</dbReference>
<dbReference type="Gene3D" id="3.40.50.140">
    <property type="match status" value="1"/>
</dbReference>
<accession>E1ZDW6</accession>
<dbReference type="InterPro" id="IPR006171">
    <property type="entry name" value="TOPRIM_dom"/>
</dbReference>
<organism evidence="22">
    <name type="scientific">Chlorella variabilis</name>
    <name type="common">Green alga</name>
    <dbReference type="NCBI Taxonomy" id="554065"/>
    <lineage>
        <taxon>Eukaryota</taxon>
        <taxon>Viridiplantae</taxon>
        <taxon>Chlorophyta</taxon>
        <taxon>core chlorophytes</taxon>
        <taxon>Trebouxiophyceae</taxon>
        <taxon>Chlorellales</taxon>
        <taxon>Chlorellaceae</taxon>
        <taxon>Chlorella clade</taxon>
        <taxon>Chlorella</taxon>
    </lineage>
</organism>
<dbReference type="InterPro" id="IPR013824">
    <property type="entry name" value="Topo_IA_cen_sub1"/>
</dbReference>
<dbReference type="InterPro" id="IPR009071">
    <property type="entry name" value="HMG_box_dom"/>
</dbReference>
<feature type="region of interest" description="Disordered" evidence="17">
    <location>
        <begin position="334"/>
        <end position="356"/>
    </location>
</feature>
<dbReference type="Gene3D" id="1.10.460.10">
    <property type="entry name" value="Topoisomerase I, domain 2"/>
    <property type="match status" value="1"/>
</dbReference>
<dbReference type="HAMAP" id="MF_00952">
    <property type="entry name" value="Topoisom_1_prok"/>
    <property type="match status" value="1"/>
</dbReference>
<dbReference type="InterPro" id="IPR003602">
    <property type="entry name" value="Topo_IA_DNA-bd_dom"/>
</dbReference>
<dbReference type="InterPro" id="IPR013825">
    <property type="entry name" value="Topo_IA_cen_sub2"/>
</dbReference>
<evidence type="ECO:0000256" key="11">
    <source>
        <dbReference type="ARBA" id="ARBA00030003"/>
    </source>
</evidence>
<feature type="domain" description="Topo IA-type catalytic" evidence="20">
    <location>
        <begin position="221"/>
        <end position="674"/>
    </location>
</feature>
<feature type="DNA-binding region" description="HMG box" evidence="15">
    <location>
        <begin position="1022"/>
        <end position="1084"/>
    </location>
</feature>
<feature type="domain" description="Toprim" evidence="19">
    <location>
        <begin position="90"/>
        <end position="197"/>
    </location>
</feature>
<evidence type="ECO:0000256" key="6">
    <source>
        <dbReference type="ARBA" id="ARBA00022833"/>
    </source>
</evidence>
<evidence type="ECO:0000256" key="15">
    <source>
        <dbReference type="PROSITE-ProRule" id="PRU00267"/>
    </source>
</evidence>
<dbReference type="Pfam" id="PF01396">
    <property type="entry name" value="Zn_ribbon_Top1"/>
    <property type="match status" value="1"/>
</dbReference>
<dbReference type="GO" id="GO:0008270">
    <property type="term" value="F:zinc ion binding"/>
    <property type="evidence" value="ECO:0007669"/>
    <property type="project" value="UniProtKB-KW"/>
</dbReference>
<dbReference type="InterPro" id="IPR000380">
    <property type="entry name" value="Topo_IA"/>
</dbReference>
<dbReference type="GO" id="GO:0005634">
    <property type="term" value="C:nucleus"/>
    <property type="evidence" value="ECO:0007669"/>
    <property type="project" value="UniProtKB-UniRule"/>
</dbReference>
<gene>
    <name evidence="21" type="ORF">CHLNCDRAFT_145197</name>
</gene>
<feature type="compositionally biased region" description="Acidic residues" evidence="17">
    <location>
        <begin position="518"/>
        <end position="528"/>
    </location>
</feature>
<feature type="region of interest" description="Disordered" evidence="17">
    <location>
        <begin position="505"/>
        <end position="538"/>
    </location>
</feature>
<dbReference type="InterPro" id="IPR023406">
    <property type="entry name" value="Topo_IA_AS"/>
</dbReference>
<keyword evidence="22" id="KW-1185">Reference proteome</keyword>
<dbReference type="EMBL" id="GL433843">
    <property type="protein sequence ID" value="EFN55927.1"/>
    <property type="molecule type" value="Genomic_DNA"/>
</dbReference>
<dbReference type="RefSeq" id="XP_005848029.1">
    <property type="nucleotide sequence ID" value="XM_005847967.1"/>
</dbReference>
<feature type="domain" description="HMG box" evidence="18">
    <location>
        <begin position="1144"/>
        <end position="1213"/>
    </location>
</feature>
<dbReference type="eggNOG" id="KOG1956">
    <property type="taxonomic scope" value="Eukaryota"/>
</dbReference>
<keyword evidence="4" id="KW-0479">Metal-binding</keyword>
<dbReference type="SUPFAM" id="SSF47095">
    <property type="entry name" value="HMG-box"/>
    <property type="match status" value="2"/>
</dbReference>
<dbReference type="Pfam" id="PF00505">
    <property type="entry name" value="HMG_box"/>
    <property type="match status" value="1"/>
</dbReference>
<protein>
    <recommendedName>
        <fullName evidence="3">DNA topoisomerase</fullName>
        <ecNumber evidence="3">5.6.2.1</ecNumber>
    </recommendedName>
    <alternativeName>
        <fullName evidence="14">Omega-protein</fullName>
    </alternativeName>
    <alternativeName>
        <fullName evidence="13">Relaxing enzyme</fullName>
    </alternativeName>
    <alternativeName>
        <fullName evidence="11">Swivelase</fullName>
    </alternativeName>
    <alternativeName>
        <fullName evidence="12">Untwisting enzyme</fullName>
    </alternativeName>
</protein>
<dbReference type="Pfam" id="PF01131">
    <property type="entry name" value="Topoisom_bac"/>
    <property type="match status" value="2"/>
</dbReference>
<dbReference type="OMA" id="SAYILYC"/>
<sequence length="1269" mass="135015">MLVAALRRRGTAWLAQLAELAPAAGRGLLMGGSLSSGGGVNAGRRALASTAASAAANAPAAAGAAATGSAAAAAKATRKQGAAGAARQGPTVLLVESPAKARKIQDFLGPDYKVLASYGHIRDLPARGGSVDPDSGFAMKWQVLGAAEARLPAIASAVRQASRLVLATDPDREGEAISWHLVQELQGRRAILESTTTQRITFTEVTKRAVLEALQRPRDISEPLVHAYMARRALDYLFGFHLSPMLWRKVPGARSAGRVQSVALRLVCEREAAIDAFQQHKYYTVEADLQLPGGSTIQARLAGVDGASPPQPGFPDQQAAAAVAARVAAARFTVREASSREQQRQPPPPFTTSTLQQEANKRLGLGASRTMQLAQQLYESGHISYMRTDGVSLAPAAVEALRQAAAAEHGAQYVAAEARVYRSRSKNAQEAHEAIRPTDPLLTAEQLAEQGVERPAAKLYGWVAVAADLASEDDGLQLRATASASAFPGFLAAYFDPAAISAAADGGKAEDEAGAAQAEEEGEGEGEGEGAAVSSRRRAQQEAARAAAVAGLAAIRRGQEVGVSEAAASEHETRPPARYTEGSLVKHLEELGIGRPSTYAPTINARGYVRKEGRALHAEALGRVLTAFLQAYFPQYVDFGFTSSLEEQLDEVSGGGTEWQDVLRGFWAPFTDTLDHVGGVPVTHVIDRMNEMVGDQLIGEDRTCPSCGGQLSIKFVSKSKVPPFVGCSLYPSCKYSRPIQVDWTVEEPAVKKGTMGEGEEQMQAEKGVALTGLSGYARLLGDDPSSGMPVFVRAGLYGPYVQRGNNEEEQGFRRQALPRLQHMQHKVVTLALALEMLALPKDLGLNPATGESVLVSMGKFGPFIRCGALSRAVPKEYDPLKLSLPDALQLLAGKTIYSTGRAARKVAAALAGPPNGAAATGKGEVRRRRGRPRRVDELAAAVVAAVATGEARPEAGEEAGLLDGDDVDSAAHKAQVARLGARIALDAAAEVEVEQLKAALKLTDGPAMAAARAAAASKPRNYKRGPSAYTLYFRSVMQEAERTGDKWWRAPGRNLAKEVGAQWTRMSPEERRPYEEQATNEQLQAAALEHGLLPEGTEVATLAPAQRAELEAEVAQRDARGISLDETLQKKREPRRMAWLAVNLPRPPTAYNLFTNAHIHQARQGLGPAPAGSEIMLRLSEMWRSATILEKSEFKLEAEEELRAYKEAKAQLSQQQQAAVAAALAEGLPPVAAARAGMLAGQALIEEYLRQRAKRVARVAAKKAATKGS</sequence>
<keyword evidence="7" id="KW-0460">Magnesium</keyword>
<dbReference type="Gene3D" id="2.70.20.10">
    <property type="entry name" value="Topoisomerase I, domain 3"/>
    <property type="match status" value="1"/>
</dbReference>
<evidence type="ECO:0000256" key="3">
    <source>
        <dbReference type="ARBA" id="ARBA00012891"/>
    </source>
</evidence>
<dbReference type="GO" id="GO:0003917">
    <property type="term" value="F:DNA topoisomerase type I (single strand cut, ATP-independent) activity"/>
    <property type="evidence" value="ECO:0007669"/>
    <property type="project" value="UniProtKB-EC"/>
</dbReference>
<dbReference type="PROSITE" id="PS52039">
    <property type="entry name" value="TOPO_IA_2"/>
    <property type="match status" value="1"/>
</dbReference>
<dbReference type="PRINTS" id="PR00417">
    <property type="entry name" value="PRTPISMRASEI"/>
</dbReference>
<evidence type="ECO:0000256" key="1">
    <source>
        <dbReference type="ARBA" id="ARBA00000213"/>
    </source>
</evidence>
<feature type="compositionally biased region" description="Basic and acidic residues" evidence="17">
    <location>
        <begin position="334"/>
        <end position="343"/>
    </location>
</feature>
<dbReference type="PROSITE" id="PS50118">
    <property type="entry name" value="HMG_BOX_2"/>
    <property type="match status" value="2"/>
</dbReference>
<dbReference type="SMART" id="SM00398">
    <property type="entry name" value="HMG"/>
    <property type="match status" value="2"/>
</dbReference>
<evidence type="ECO:0000256" key="10">
    <source>
        <dbReference type="ARBA" id="ARBA00023235"/>
    </source>
</evidence>
<feature type="DNA-binding region" description="HMG box" evidence="15">
    <location>
        <begin position="1144"/>
        <end position="1213"/>
    </location>
</feature>
<keyword evidence="5" id="KW-0863">Zinc-finger</keyword>
<dbReference type="KEGG" id="cvr:CHLNCDRAFT_145197"/>
<dbReference type="OrthoDB" id="430051at2759"/>
<dbReference type="Pfam" id="PF09011">
    <property type="entry name" value="HMG_box_2"/>
    <property type="match status" value="1"/>
</dbReference>
<evidence type="ECO:0000256" key="8">
    <source>
        <dbReference type="ARBA" id="ARBA00023029"/>
    </source>
</evidence>
<dbReference type="PANTHER" id="PTHR42785:SF1">
    <property type="entry name" value="DNA TOPOISOMERASE"/>
    <property type="match status" value="1"/>
</dbReference>
<feature type="coiled-coil region" evidence="16">
    <location>
        <begin position="1191"/>
        <end position="1218"/>
    </location>
</feature>
<dbReference type="InterPro" id="IPR034149">
    <property type="entry name" value="TOPRIM_TopoI"/>
</dbReference>
<reference evidence="21 22" key="1">
    <citation type="journal article" date="2010" name="Plant Cell">
        <title>The Chlorella variabilis NC64A genome reveals adaptation to photosymbiosis, coevolution with viruses, and cryptic sex.</title>
        <authorList>
            <person name="Blanc G."/>
            <person name="Duncan G."/>
            <person name="Agarkova I."/>
            <person name="Borodovsky M."/>
            <person name="Gurnon J."/>
            <person name="Kuo A."/>
            <person name="Lindquist E."/>
            <person name="Lucas S."/>
            <person name="Pangilinan J."/>
            <person name="Polle J."/>
            <person name="Salamov A."/>
            <person name="Terry A."/>
            <person name="Yamada T."/>
            <person name="Dunigan D.D."/>
            <person name="Grigoriev I.V."/>
            <person name="Claverie J.M."/>
            <person name="Van Etten J.L."/>
        </authorList>
    </citation>
    <scope>NUCLEOTIDE SEQUENCE [LARGE SCALE GENOMIC DNA]</scope>
    <source>
        <strain evidence="21 22">NC64A</strain>
    </source>
</reference>
<dbReference type="PANTHER" id="PTHR42785">
    <property type="entry name" value="DNA TOPOISOMERASE, TYPE IA, CORE"/>
    <property type="match status" value="1"/>
</dbReference>
<dbReference type="SMART" id="SM00437">
    <property type="entry name" value="TOP1Ac"/>
    <property type="match status" value="1"/>
</dbReference>
<dbReference type="FunCoup" id="E1ZDW6">
    <property type="interactions" value="128"/>
</dbReference>
<evidence type="ECO:0000256" key="16">
    <source>
        <dbReference type="SAM" id="Coils"/>
    </source>
</evidence>
<dbReference type="GO" id="GO:0003677">
    <property type="term" value="F:DNA binding"/>
    <property type="evidence" value="ECO:0007669"/>
    <property type="project" value="UniProtKB-UniRule"/>
</dbReference>
<dbReference type="Gene3D" id="1.10.290.10">
    <property type="entry name" value="Topoisomerase I, domain 4"/>
    <property type="match status" value="1"/>
</dbReference>
<dbReference type="InterPro" id="IPR003601">
    <property type="entry name" value="Topo_IA_2"/>
</dbReference>
<dbReference type="GO" id="GO:0006265">
    <property type="term" value="P:DNA topological change"/>
    <property type="evidence" value="ECO:0007669"/>
    <property type="project" value="InterPro"/>
</dbReference>
<dbReference type="InterPro" id="IPR028612">
    <property type="entry name" value="Topoisom_1_IA"/>
</dbReference>
<keyword evidence="10" id="KW-0413">Isomerase</keyword>
<evidence type="ECO:0000259" key="20">
    <source>
        <dbReference type="PROSITE" id="PS52039"/>
    </source>
</evidence>
<evidence type="ECO:0000256" key="2">
    <source>
        <dbReference type="ARBA" id="ARBA00009446"/>
    </source>
</evidence>
<evidence type="ECO:0000313" key="21">
    <source>
        <dbReference type="EMBL" id="EFN55927.1"/>
    </source>
</evidence>
<proteinExistence type="inferred from homology"/>
<evidence type="ECO:0000256" key="14">
    <source>
        <dbReference type="ARBA" id="ARBA00032877"/>
    </source>
</evidence>
<evidence type="ECO:0000256" key="17">
    <source>
        <dbReference type="SAM" id="MobiDB-lite"/>
    </source>
</evidence>
<evidence type="ECO:0000256" key="12">
    <source>
        <dbReference type="ARBA" id="ARBA00031985"/>
    </source>
</evidence>
<dbReference type="SUPFAM" id="SSF56712">
    <property type="entry name" value="Prokaryotic type I DNA topoisomerase"/>
    <property type="match status" value="1"/>
</dbReference>
<dbReference type="InterPro" id="IPR036910">
    <property type="entry name" value="HMG_box_dom_sf"/>
</dbReference>
<comment type="catalytic activity">
    <reaction evidence="1">
        <text>ATP-independent breakage of single-stranded DNA, followed by passage and rejoining.</text>
        <dbReference type="EC" id="5.6.2.1"/>
    </reaction>
</comment>
<dbReference type="SMART" id="SM00436">
    <property type="entry name" value="TOP1Bc"/>
    <property type="match status" value="1"/>
</dbReference>
<evidence type="ECO:0000256" key="7">
    <source>
        <dbReference type="ARBA" id="ARBA00022842"/>
    </source>
</evidence>
<dbReference type="InterPro" id="IPR013826">
    <property type="entry name" value="Topo_IA_cen_sub3"/>
</dbReference>
<keyword evidence="9 15" id="KW-0238">DNA-binding</keyword>